<sequence>MADGDRSLSSGMSLPQWMKTRMNERLNFDQTAFSPPENDDSFLYIRYNRMPGAAASNITTNTNNGQFTPAIEIIPKQSPTVVTLANNTAPTADFSKHTAPCKKFIPNSVNILPEATKPLQGKIKSSGTDDGFKGEAAQCGSSVIRVAHQMVTGKFTKGIVAPEEEFATEPAGFNRSLRRGSKSLPSSPLTSPNTSPKSKRKQMNRYFSGSSDVERAHGSWILSGLLRKHDQLSRSVSVINEEENVQDSLTKTVSQISIDEPMETKLPKQKKAKPSELREMNFWSPTST</sequence>
<evidence type="ECO:0000256" key="1">
    <source>
        <dbReference type="SAM" id="MobiDB-lite"/>
    </source>
</evidence>
<accession>A0AAW1IWE5</accession>
<keyword evidence="3" id="KW-1185">Reference proteome</keyword>
<name>A0AAW1IWE5_POPJA</name>
<feature type="compositionally biased region" description="Low complexity" evidence="1">
    <location>
        <begin position="182"/>
        <end position="196"/>
    </location>
</feature>
<feature type="region of interest" description="Disordered" evidence="1">
    <location>
        <begin position="260"/>
        <end position="288"/>
    </location>
</feature>
<organism evidence="2 3">
    <name type="scientific">Popillia japonica</name>
    <name type="common">Japanese beetle</name>
    <dbReference type="NCBI Taxonomy" id="7064"/>
    <lineage>
        <taxon>Eukaryota</taxon>
        <taxon>Metazoa</taxon>
        <taxon>Ecdysozoa</taxon>
        <taxon>Arthropoda</taxon>
        <taxon>Hexapoda</taxon>
        <taxon>Insecta</taxon>
        <taxon>Pterygota</taxon>
        <taxon>Neoptera</taxon>
        <taxon>Endopterygota</taxon>
        <taxon>Coleoptera</taxon>
        <taxon>Polyphaga</taxon>
        <taxon>Scarabaeiformia</taxon>
        <taxon>Scarabaeidae</taxon>
        <taxon>Rutelinae</taxon>
        <taxon>Popillia</taxon>
    </lineage>
</organism>
<dbReference type="EMBL" id="JASPKY010000514">
    <property type="protein sequence ID" value="KAK9694412.1"/>
    <property type="molecule type" value="Genomic_DNA"/>
</dbReference>
<dbReference type="AlphaFoldDB" id="A0AAW1IWE5"/>
<gene>
    <name evidence="2" type="ORF">QE152_g33566</name>
</gene>
<evidence type="ECO:0000313" key="3">
    <source>
        <dbReference type="Proteomes" id="UP001458880"/>
    </source>
</evidence>
<feature type="region of interest" description="Disordered" evidence="1">
    <location>
        <begin position="170"/>
        <end position="210"/>
    </location>
</feature>
<evidence type="ECO:0000313" key="2">
    <source>
        <dbReference type="EMBL" id="KAK9694412.1"/>
    </source>
</evidence>
<protein>
    <submittedName>
        <fullName evidence="2">Uncharacterized protein</fullName>
    </submittedName>
</protein>
<comment type="caution">
    <text evidence="2">The sequence shown here is derived from an EMBL/GenBank/DDBJ whole genome shotgun (WGS) entry which is preliminary data.</text>
</comment>
<proteinExistence type="predicted"/>
<reference evidence="2 3" key="1">
    <citation type="journal article" date="2024" name="BMC Genomics">
        <title>De novo assembly and annotation of Popillia japonica's genome with initial clues to its potential as an invasive pest.</title>
        <authorList>
            <person name="Cucini C."/>
            <person name="Boschi S."/>
            <person name="Funari R."/>
            <person name="Cardaioli E."/>
            <person name="Iannotti N."/>
            <person name="Marturano G."/>
            <person name="Paoli F."/>
            <person name="Bruttini M."/>
            <person name="Carapelli A."/>
            <person name="Frati F."/>
            <person name="Nardi F."/>
        </authorList>
    </citation>
    <scope>NUCLEOTIDE SEQUENCE [LARGE SCALE GENOMIC DNA]</scope>
    <source>
        <strain evidence="2">DMR45628</strain>
    </source>
</reference>
<dbReference type="Proteomes" id="UP001458880">
    <property type="component" value="Unassembled WGS sequence"/>
</dbReference>